<organism evidence="2 3">
    <name type="scientific">Dissostichus eleginoides</name>
    <name type="common">Patagonian toothfish</name>
    <name type="synonym">Dissostichus amissus</name>
    <dbReference type="NCBI Taxonomy" id="100907"/>
    <lineage>
        <taxon>Eukaryota</taxon>
        <taxon>Metazoa</taxon>
        <taxon>Chordata</taxon>
        <taxon>Craniata</taxon>
        <taxon>Vertebrata</taxon>
        <taxon>Euteleostomi</taxon>
        <taxon>Actinopterygii</taxon>
        <taxon>Neopterygii</taxon>
        <taxon>Teleostei</taxon>
        <taxon>Neoteleostei</taxon>
        <taxon>Acanthomorphata</taxon>
        <taxon>Eupercaria</taxon>
        <taxon>Perciformes</taxon>
        <taxon>Notothenioidei</taxon>
        <taxon>Nototheniidae</taxon>
        <taxon>Dissostichus</taxon>
    </lineage>
</organism>
<feature type="compositionally biased region" description="Low complexity" evidence="1">
    <location>
        <begin position="75"/>
        <end position="89"/>
    </location>
</feature>
<reference evidence="2" key="1">
    <citation type="submission" date="2023-04" db="EMBL/GenBank/DDBJ databases">
        <title>Chromosome-level genome of Chaenocephalus aceratus.</title>
        <authorList>
            <person name="Park H."/>
        </authorList>
    </citation>
    <scope>NUCLEOTIDE SEQUENCE</scope>
    <source>
        <strain evidence="2">DE</strain>
        <tissue evidence="2">Muscle</tissue>
    </source>
</reference>
<dbReference type="AlphaFoldDB" id="A0AAD9ESJ9"/>
<evidence type="ECO:0000256" key="1">
    <source>
        <dbReference type="SAM" id="MobiDB-lite"/>
    </source>
</evidence>
<comment type="caution">
    <text evidence="2">The sequence shown here is derived from an EMBL/GenBank/DDBJ whole genome shotgun (WGS) entry which is preliminary data.</text>
</comment>
<feature type="region of interest" description="Disordered" evidence="1">
    <location>
        <begin position="1"/>
        <end position="21"/>
    </location>
</feature>
<gene>
    <name evidence="2" type="ORF">KUDE01_015544</name>
</gene>
<evidence type="ECO:0000313" key="3">
    <source>
        <dbReference type="Proteomes" id="UP001228049"/>
    </source>
</evidence>
<feature type="region of interest" description="Disordered" evidence="1">
    <location>
        <begin position="61"/>
        <end position="89"/>
    </location>
</feature>
<keyword evidence="3" id="KW-1185">Reference proteome</keyword>
<protein>
    <submittedName>
        <fullName evidence="2">Uncharacterized protein</fullName>
    </submittedName>
</protein>
<evidence type="ECO:0000313" key="2">
    <source>
        <dbReference type="EMBL" id="KAK1876097.1"/>
    </source>
</evidence>
<feature type="compositionally biased region" description="Polar residues" evidence="1">
    <location>
        <begin position="1"/>
        <end position="11"/>
    </location>
</feature>
<sequence>MEAGGSDTQRVTVMEAGGSDTQRVNVMEAGGSDTQRVTVMEAGGSDTQRVTHLFLTDVQRVSSQNQVPAPPQLSEDPAPAELPDPARLLRLQRRRRPRVLRALNTTPYHSSYYTQYNRNWGNQQSSRATKQTTTEQEIKY</sequence>
<name>A0AAD9ESJ9_DISEL</name>
<accession>A0AAD9ESJ9</accession>
<dbReference type="EMBL" id="JASDAP010000034">
    <property type="protein sequence ID" value="KAK1876097.1"/>
    <property type="molecule type" value="Genomic_DNA"/>
</dbReference>
<proteinExistence type="predicted"/>
<dbReference type="Proteomes" id="UP001228049">
    <property type="component" value="Unassembled WGS sequence"/>
</dbReference>